<dbReference type="Proteomes" id="UP000193144">
    <property type="component" value="Unassembled WGS sequence"/>
</dbReference>
<organism evidence="2 3">
    <name type="scientific">Clohesyomyces aquaticus</name>
    <dbReference type="NCBI Taxonomy" id="1231657"/>
    <lineage>
        <taxon>Eukaryota</taxon>
        <taxon>Fungi</taxon>
        <taxon>Dikarya</taxon>
        <taxon>Ascomycota</taxon>
        <taxon>Pezizomycotina</taxon>
        <taxon>Dothideomycetes</taxon>
        <taxon>Pleosporomycetidae</taxon>
        <taxon>Pleosporales</taxon>
        <taxon>Lindgomycetaceae</taxon>
        <taxon>Clohesyomyces</taxon>
    </lineage>
</organism>
<sequence>MLFQHLSLAAVAISSVNALPSVAKRDGEWDTNGNIKLTFSEEKVKLGDVSLDEMFKRMQSVCHESGNCETNDITFDGWYMAPGNNAPMGPIVVTMAPSGSYPTWIRNGLVDSLQAAVKAVAKCGTVHNTQLCQGGDKGCSPVKSEAFQCEVPKYWGINYQSPDVVNAAPPFMGADVKMDPADGSGCQDALDAIGAIAGAIHGVGGGLFTLPKLSCGASGF</sequence>
<gene>
    <name evidence="2" type="ORF">BCR34DRAFT_11899</name>
</gene>
<dbReference type="OrthoDB" id="4704201at2759"/>
<feature type="chain" id="PRO_5010989668" evidence="1">
    <location>
        <begin position="19"/>
        <end position="220"/>
    </location>
</feature>
<name>A0A1Y1ZE82_9PLEO</name>
<keyword evidence="1" id="KW-0732">Signal</keyword>
<proteinExistence type="predicted"/>
<comment type="caution">
    <text evidence="2">The sequence shown here is derived from an EMBL/GenBank/DDBJ whole genome shotgun (WGS) entry which is preliminary data.</text>
</comment>
<dbReference type="AlphaFoldDB" id="A0A1Y1ZE82"/>
<reference evidence="2 3" key="1">
    <citation type="submission" date="2016-07" db="EMBL/GenBank/DDBJ databases">
        <title>Pervasive Adenine N6-methylation of Active Genes in Fungi.</title>
        <authorList>
            <consortium name="DOE Joint Genome Institute"/>
            <person name="Mondo S.J."/>
            <person name="Dannebaum R.O."/>
            <person name="Kuo R.C."/>
            <person name="Labutti K."/>
            <person name="Haridas S."/>
            <person name="Kuo A."/>
            <person name="Salamov A."/>
            <person name="Ahrendt S.R."/>
            <person name="Lipzen A."/>
            <person name="Sullivan W."/>
            <person name="Andreopoulos W.B."/>
            <person name="Clum A."/>
            <person name="Lindquist E."/>
            <person name="Daum C."/>
            <person name="Ramamoorthy G.K."/>
            <person name="Gryganskyi A."/>
            <person name="Culley D."/>
            <person name="Magnuson J.K."/>
            <person name="James T.Y."/>
            <person name="O'Malley M.A."/>
            <person name="Stajich J.E."/>
            <person name="Spatafora J.W."/>
            <person name="Visel A."/>
            <person name="Grigoriev I.V."/>
        </authorList>
    </citation>
    <scope>NUCLEOTIDE SEQUENCE [LARGE SCALE GENOMIC DNA]</scope>
    <source>
        <strain evidence="2 3">CBS 115471</strain>
    </source>
</reference>
<dbReference type="STRING" id="1231657.A0A1Y1ZE82"/>
<feature type="signal peptide" evidence="1">
    <location>
        <begin position="1"/>
        <end position="18"/>
    </location>
</feature>
<evidence type="ECO:0000313" key="2">
    <source>
        <dbReference type="EMBL" id="ORY08484.1"/>
    </source>
</evidence>
<evidence type="ECO:0000256" key="1">
    <source>
        <dbReference type="SAM" id="SignalP"/>
    </source>
</evidence>
<protein>
    <submittedName>
        <fullName evidence="2">Uncharacterized protein</fullName>
    </submittedName>
</protein>
<accession>A0A1Y1ZE82</accession>
<evidence type="ECO:0000313" key="3">
    <source>
        <dbReference type="Proteomes" id="UP000193144"/>
    </source>
</evidence>
<keyword evidence="3" id="KW-1185">Reference proteome</keyword>
<dbReference type="EMBL" id="MCFA01000101">
    <property type="protein sequence ID" value="ORY08484.1"/>
    <property type="molecule type" value="Genomic_DNA"/>
</dbReference>